<dbReference type="Proteomes" id="UP000585474">
    <property type="component" value="Unassembled WGS sequence"/>
</dbReference>
<organism evidence="1 2">
    <name type="scientific">Actinidia rufa</name>
    <dbReference type="NCBI Taxonomy" id="165716"/>
    <lineage>
        <taxon>Eukaryota</taxon>
        <taxon>Viridiplantae</taxon>
        <taxon>Streptophyta</taxon>
        <taxon>Embryophyta</taxon>
        <taxon>Tracheophyta</taxon>
        <taxon>Spermatophyta</taxon>
        <taxon>Magnoliopsida</taxon>
        <taxon>eudicotyledons</taxon>
        <taxon>Gunneridae</taxon>
        <taxon>Pentapetalae</taxon>
        <taxon>asterids</taxon>
        <taxon>Ericales</taxon>
        <taxon>Actinidiaceae</taxon>
        <taxon>Actinidia</taxon>
    </lineage>
</organism>
<keyword evidence="2" id="KW-1185">Reference proteome</keyword>
<evidence type="ECO:0000313" key="1">
    <source>
        <dbReference type="EMBL" id="GFY86288.1"/>
    </source>
</evidence>
<proteinExistence type="predicted"/>
<dbReference type="EMBL" id="BJWL01000004">
    <property type="protein sequence ID" value="GFY86288.1"/>
    <property type="molecule type" value="Genomic_DNA"/>
</dbReference>
<gene>
    <name evidence="1" type="ORF">Acr_04g0010260</name>
</gene>
<accession>A0A7J0EIJ2</accession>
<sequence length="143" mass="16158">MLYIYSGHAFDLNNGLWVWVFSSNKGPEYWDPSLSKRFVWKTARNFKLLQHSPGSLQIMCENRKGLSGSCKGSLAISHLQDGEAKKWPHILPFVIAIVVSGVPLVADKQQLGHLTEGMLNLKQTDPINMMLKREKQPIEPTNI</sequence>
<comment type="caution">
    <text evidence="1">The sequence shown here is derived from an EMBL/GenBank/DDBJ whole genome shotgun (WGS) entry which is preliminary data.</text>
</comment>
<reference evidence="1 2" key="1">
    <citation type="submission" date="2019-07" db="EMBL/GenBank/DDBJ databases">
        <title>De Novo Assembly of kiwifruit Actinidia rufa.</title>
        <authorList>
            <person name="Sugita-Konishi S."/>
            <person name="Sato K."/>
            <person name="Mori E."/>
            <person name="Abe Y."/>
            <person name="Kisaki G."/>
            <person name="Hamano K."/>
            <person name="Suezawa K."/>
            <person name="Otani M."/>
            <person name="Fukuda T."/>
            <person name="Manabe T."/>
            <person name="Gomi K."/>
            <person name="Tabuchi M."/>
            <person name="Akimitsu K."/>
            <person name="Kataoka I."/>
        </authorList>
    </citation>
    <scope>NUCLEOTIDE SEQUENCE [LARGE SCALE GENOMIC DNA]</scope>
    <source>
        <strain evidence="2">cv. Fuchu</strain>
    </source>
</reference>
<name>A0A7J0EIJ2_9ERIC</name>
<protein>
    <submittedName>
        <fullName evidence="1">Uncharacterized protein</fullName>
    </submittedName>
</protein>
<dbReference type="AlphaFoldDB" id="A0A7J0EIJ2"/>
<evidence type="ECO:0000313" key="2">
    <source>
        <dbReference type="Proteomes" id="UP000585474"/>
    </source>
</evidence>